<gene>
    <name evidence="1" type="ORF">CDAR_99691</name>
</gene>
<name>A0AAV4NA44_9ARAC</name>
<dbReference type="AlphaFoldDB" id="A0AAV4NA44"/>
<keyword evidence="2" id="KW-1185">Reference proteome</keyword>
<dbReference type="Proteomes" id="UP001054837">
    <property type="component" value="Unassembled WGS sequence"/>
</dbReference>
<reference evidence="1 2" key="1">
    <citation type="submission" date="2021-06" db="EMBL/GenBank/DDBJ databases">
        <title>Caerostris darwini draft genome.</title>
        <authorList>
            <person name="Kono N."/>
            <person name="Arakawa K."/>
        </authorList>
    </citation>
    <scope>NUCLEOTIDE SEQUENCE [LARGE SCALE GENOMIC DNA]</scope>
</reference>
<sequence>MSLWTSCNTISYYPSVNSPCGVGISTKGKRRNRSSLFAFQMDCSNYSEKFPGSGFPERFSPKWELQKAPPMSHIMLLMGRDLCGGGKNPG</sequence>
<comment type="caution">
    <text evidence="1">The sequence shown here is derived from an EMBL/GenBank/DDBJ whole genome shotgun (WGS) entry which is preliminary data.</text>
</comment>
<evidence type="ECO:0000313" key="2">
    <source>
        <dbReference type="Proteomes" id="UP001054837"/>
    </source>
</evidence>
<proteinExistence type="predicted"/>
<accession>A0AAV4NA44</accession>
<dbReference type="EMBL" id="BPLQ01001421">
    <property type="protein sequence ID" value="GIX81655.1"/>
    <property type="molecule type" value="Genomic_DNA"/>
</dbReference>
<evidence type="ECO:0000313" key="1">
    <source>
        <dbReference type="EMBL" id="GIX81655.1"/>
    </source>
</evidence>
<organism evidence="1 2">
    <name type="scientific">Caerostris darwini</name>
    <dbReference type="NCBI Taxonomy" id="1538125"/>
    <lineage>
        <taxon>Eukaryota</taxon>
        <taxon>Metazoa</taxon>
        <taxon>Ecdysozoa</taxon>
        <taxon>Arthropoda</taxon>
        <taxon>Chelicerata</taxon>
        <taxon>Arachnida</taxon>
        <taxon>Araneae</taxon>
        <taxon>Araneomorphae</taxon>
        <taxon>Entelegynae</taxon>
        <taxon>Araneoidea</taxon>
        <taxon>Araneidae</taxon>
        <taxon>Caerostris</taxon>
    </lineage>
</organism>
<protein>
    <submittedName>
        <fullName evidence="1">Uncharacterized protein</fullName>
    </submittedName>
</protein>